<evidence type="ECO:0000313" key="1">
    <source>
        <dbReference type="EMBL" id="PSR33274.1"/>
    </source>
</evidence>
<name>A0A2T2XFI9_9FIRM</name>
<comment type="caution">
    <text evidence="1">The sequence shown here is derived from an EMBL/GenBank/DDBJ whole genome shotgun (WGS) entry which is preliminary data.</text>
</comment>
<dbReference type="Proteomes" id="UP000242972">
    <property type="component" value="Unassembled WGS sequence"/>
</dbReference>
<dbReference type="AlphaFoldDB" id="A0A2T2XFI9"/>
<dbReference type="EMBL" id="PXYW01000023">
    <property type="protein sequence ID" value="PSR33274.1"/>
    <property type="molecule type" value="Genomic_DNA"/>
</dbReference>
<sequence>MPDLIKLSTGSGGSARLAFDGCYIVRLARCKQRMAILFTARFPGVFSQTYCNSEYNATETHRRRWDIGTIPHQKHTPTQRPGAGDPPFRRTQRHGIQMKSLIVIILLIFETFFRR</sequence>
<proteinExistence type="predicted"/>
<accession>A0A2T2XFI9</accession>
<evidence type="ECO:0000313" key="2">
    <source>
        <dbReference type="Proteomes" id="UP000242972"/>
    </source>
</evidence>
<protein>
    <submittedName>
        <fullName evidence="1">Uncharacterized protein</fullName>
    </submittedName>
</protein>
<gene>
    <name evidence="1" type="ORF">C7B46_10575</name>
</gene>
<reference evidence="1 2" key="1">
    <citation type="journal article" date="2014" name="BMC Genomics">
        <title>Comparison of environmental and isolate Sulfobacillus genomes reveals diverse carbon, sulfur, nitrogen, and hydrogen metabolisms.</title>
        <authorList>
            <person name="Justice N.B."/>
            <person name="Norman A."/>
            <person name="Brown C.T."/>
            <person name="Singh A."/>
            <person name="Thomas B.C."/>
            <person name="Banfield J.F."/>
        </authorList>
    </citation>
    <scope>NUCLEOTIDE SEQUENCE [LARGE SCALE GENOMIC DNA]</scope>
    <source>
        <strain evidence="1">AMDSBA4</strain>
    </source>
</reference>
<organism evidence="1 2">
    <name type="scientific">Sulfobacillus benefaciens</name>
    <dbReference type="NCBI Taxonomy" id="453960"/>
    <lineage>
        <taxon>Bacteria</taxon>
        <taxon>Bacillati</taxon>
        <taxon>Bacillota</taxon>
        <taxon>Clostridia</taxon>
        <taxon>Eubacteriales</taxon>
        <taxon>Clostridiales Family XVII. Incertae Sedis</taxon>
        <taxon>Sulfobacillus</taxon>
    </lineage>
</organism>